<dbReference type="PANTHER" id="PTHR11654">
    <property type="entry name" value="OLIGOPEPTIDE TRANSPORTER-RELATED"/>
    <property type="match status" value="1"/>
</dbReference>
<keyword evidence="3 6" id="KW-0812">Transmembrane</keyword>
<evidence type="ECO:0000256" key="4">
    <source>
        <dbReference type="ARBA" id="ARBA00022989"/>
    </source>
</evidence>
<protein>
    <recommendedName>
        <fullName evidence="9">Major facilitator superfamily (MFS) profile domain-containing protein</fullName>
    </recommendedName>
</protein>
<dbReference type="InterPro" id="IPR036259">
    <property type="entry name" value="MFS_trans_sf"/>
</dbReference>
<dbReference type="Gene3D" id="1.20.1250.20">
    <property type="entry name" value="MFS general substrate transporter like domains"/>
    <property type="match status" value="1"/>
</dbReference>
<keyword evidence="5 6" id="KW-0472">Membrane</keyword>
<feature type="transmembrane region" description="Helical" evidence="6">
    <location>
        <begin position="99"/>
        <end position="116"/>
    </location>
</feature>
<dbReference type="Gramene" id="RZC47223">
    <property type="protein sequence ID" value="RZC47223"/>
    <property type="gene ID" value="C5167_040161"/>
</dbReference>
<organism evidence="7 8">
    <name type="scientific">Papaver somniferum</name>
    <name type="common">Opium poppy</name>
    <dbReference type="NCBI Taxonomy" id="3469"/>
    <lineage>
        <taxon>Eukaryota</taxon>
        <taxon>Viridiplantae</taxon>
        <taxon>Streptophyta</taxon>
        <taxon>Embryophyta</taxon>
        <taxon>Tracheophyta</taxon>
        <taxon>Spermatophyta</taxon>
        <taxon>Magnoliopsida</taxon>
        <taxon>Ranunculales</taxon>
        <taxon>Papaveraceae</taxon>
        <taxon>Papaveroideae</taxon>
        <taxon>Papaver</taxon>
    </lineage>
</organism>
<feature type="transmembrane region" description="Helical" evidence="6">
    <location>
        <begin position="345"/>
        <end position="367"/>
    </location>
</feature>
<gene>
    <name evidence="7" type="ORF">C5167_040161</name>
</gene>
<feature type="transmembrane region" description="Helical" evidence="6">
    <location>
        <begin position="175"/>
        <end position="197"/>
    </location>
</feature>
<dbReference type="Pfam" id="PF00854">
    <property type="entry name" value="PTR2"/>
    <property type="match status" value="1"/>
</dbReference>
<dbReference type="SUPFAM" id="SSF103473">
    <property type="entry name" value="MFS general substrate transporter"/>
    <property type="match status" value="1"/>
</dbReference>
<evidence type="ECO:0000256" key="2">
    <source>
        <dbReference type="ARBA" id="ARBA00005982"/>
    </source>
</evidence>
<evidence type="ECO:0000313" key="7">
    <source>
        <dbReference type="EMBL" id="RZC47223.1"/>
    </source>
</evidence>
<dbReference type="GO" id="GO:0022857">
    <property type="term" value="F:transmembrane transporter activity"/>
    <property type="evidence" value="ECO:0007669"/>
    <property type="project" value="InterPro"/>
</dbReference>
<dbReference type="OrthoDB" id="8904098at2759"/>
<feature type="transmembrane region" description="Helical" evidence="6">
    <location>
        <begin position="203"/>
        <end position="228"/>
    </location>
</feature>
<evidence type="ECO:0000256" key="1">
    <source>
        <dbReference type="ARBA" id="ARBA00004141"/>
    </source>
</evidence>
<comment type="subcellular location">
    <subcellularLocation>
        <location evidence="1">Membrane</location>
        <topology evidence="1">Multi-pass membrane protein</topology>
    </subcellularLocation>
</comment>
<feature type="transmembrane region" description="Helical" evidence="6">
    <location>
        <begin position="67"/>
        <end position="87"/>
    </location>
</feature>
<dbReference type="GO" id="GO:0016020">
    <property type="term" value="C:membrane"/>
    <property type="evidence" value="ECO:0007669"/>
    <property type="project" value="UniProtKB-SubCell"/>
</dbReference>
<keyword evidence="8" id="KW-1185">Reference proteome</keyword>
<name>A0A4Y7IE56_PAPSO</name>
<dbReference type="InterPro" id="IPR000109">
    <property type="entry name" value="POT_fam"/>
</dbReference>
<dbReference type="OMA" id="ISAFFNW"/>
<feature type="transmembrane region" description="Helical" evidence="6">
    <location>
        <begin position="460"/>
        <end position="485"/>
    </location>
</feature>
<comment type="similarity">
    <text evidence="2">Belongs to the major facilitator superfamily. Proton-dependent oligopeptide transporter (POT/PTR) (TC 2.A.17) family.</text>
</comment>
<dbReference type="Proteomes" id="UP000316621">
    <property type="component" value="Chromosome 1"/>
</dbReference>
<feature type="transmembrane region" description="Helical" evidence="6">
    <location>
        <begin position="297"/>
        <end position="317"/>
    </location>
</feature>
<dbReference type="AlphaFoldDB" id="A0A4Y7IE56"/>
<accession>A0A4Y7IE56</accession>
<sequence length="528" mass="58828">MAHDITEENDEFVDWKGRQVQEAKHKGIKSAAIVCAVEVLENLVFLSNATNFVSYFRSSMHYTSAEAANMVTNFMATSFLLTVVGGFISDSFFTRFKTFLLSGSIELLGLIMLTIQANNARLRPTTGNPPSQSQAALLYVGLYAMAIGIGGIKSSLPAHGADQLAHSNKRLISSFFNWFFFSLCTGGLLSCTIMVWIEENKGWQWSFSISAAVLSLAILLFSAGYPIYRYRLPSGSPITRIFKVFFYAARNRKAQQPAAMNQNELYSGSSYAKFRFLNKALTNDSISLSQVQETKTFLGLLPIFASTIMMNCCLAQLQTFSVHQGVVMNRKITRSFELPPPSLSIFPLVFMLLSIPVYEHLVLKLLVKKKNPSTSPQKTSIFPPLKRIGLGLALASASMAVAAIVEVKRRNYSVNDHVKLSIFWLGFQFLLLGVSDMCTLGGMLDFFYSEAPESMRSMCTALAWCSTSMGYFISSILVSITNSASRHAGNEWLGGSNLDENRLDLFYTVLCVLNFLNLLNYMYWAKRY</sequence>
<proteinExistence type="inferred from homology"/>
<keyword evidence="4 6" id="KW-1133">Transmembrane helix</keyword>
<feature type="transmembrane region" description="Helical" evidence="6">
    <location>
        <begin position="505"/>
        <end position="524"/>
    </location>
</feature>
<reference evidence="7 8" key="1">
    <citation type="journal article" date="2018" name="Science">
        <title>The opium poppy genome and morphinan production.</title>
        <authorList>
            <person name="Guo L."/>
            <person name="Winzer T."/>
            <person name="Yang X."/>
            <person name="Li Y."/>
            <person name="Ning Z."/>
            <person name="He Z."/>
            <person name="Teodor R."/>
            <person name="Lu Y."/>
            <person name="Bowser T.A."/>
            <person name="Graham I.A."/>
            <person name="Ye K."/>
        </authorList>
    </citation>
    <scope>NUCLEOTIDE SEQUENCE [LARGE SCALE GENOMIC DNA]</scope>
    <source>
        <strain evidence="8">cv. HN1</strain>
        <tissue evidence="7">Leaves</tissue>
    </source>
</reference>
<evidence type="ECO:0000256" key="3">
    <source>
        <dbReference type="ARBA" id="ARBA00022692"/>
    </source>
</evidence>
<feature type="transmembrane region" description="Helical" evidence="6">
    <location>
        <begin position="136"/>
        <end position="154"/>
    </location>
</feature>
<evidence type="ECO:0000256" key="5">
    <source>
        <dbReference type="ARBA" id="ARBA00023136"/>
    </source>
</evidence>
<feature type="transmembrane region" description="Helical" evidence="6">
    <location>
        <begin position="425"/>
        <end position="448"/>
    </location>
</feature>
<evidence type="ECO:0000313" key="8">
    <source>
        <dbReference type="Proteomes" id="UP000316621"/>
    </source>
</evidence>
<feature type="transmembrane region" description="Helical" evidence="6">
    <location>
        <begin position="388"/>
        <end position="405"/>
    </location>
</feature>
<evidence type="ECO:0008006" key="9">
    <source>
        <dbReference type="Google" id="ProtNLM"/>
    </source>
</evidence>
<dbReference type="EMBL" id="CM010715">
    <property type="protein sequence ID" value="RZC47223.1"/>
    <property type="molecule type" value="Genomic_DNA"/>
</dbReference>
<evidence type="ECO:0000256" key="6">
    <source>
        <dbReference type="SAM" id="Phobius"/>
    </source>
</evidence>